<dbReference type="GO" id="GO:0005975">
    <property type="term" value="P:carbohydrate metabolic process"/>
    <property type="evidence" value="ECO:0007669"/>
    <property type="project" value="InterPro"/>
</dbReference>
<proteinExistence type="predicted"/>
<accession>A0A163BDY8</accession>
<dbReference type="InterPro" id="IPR022560">
    <property type="entry name" value="DUF3473"/>
</dbReference>
<dbReference type="RefSeq" id="WP_066312719.1">
    <property type="nucleotide sequence ID" value="NZ_CANLSS010000019.1"/>
</dbReference>
<name>A0A163BDY8_9FLAO</name>
<evidence type="ECO:0000259" key="1">
    <source>
        <dbReference type="PROSITE" id="PS51677"/>
    </source>
</evidence>
<dbReference type="EMBL" id="LQRT01000006">
    <property type="protein sequence ID" value="KZS41295.1"/>
    <property type="molecule type" value="Genomic_DNA"/>
</dbReference>
<dbReference type="PANTHER" id="PTHR47561:SF1">
    <property type="entry name" value="POLYSACCHARIDE DEACETYLASE FAMILY PROTEIN (AFU_ORTHOLOGUE AFUA_6G05030)"/>
    <property type="match status" value="1"/>
</dbReference>
<organism evidence="2 3">
    <name type="scientific">Aquimarina aggregata</name>
    <dbReference type="NCBI Taxonomy" id="1642818"/>
    <lineage>
        <taxon>Bacteria</taxon>
        <taxon>Pseudomonadati</taxon>
        <taxon>Bacteroidota</taxon>
        <taxon>Flavobacteriia</taxon>
        <taxon>Flavobacteriales</taxon>
        <taxon>Flavobacteriaceae</taxon>
        <taxon>Aquimarina</taxon>
    </lineage>
</organism>
<dbReference type="STRING" id="1642818.AWE51_23100"/>
<dbReference type="CDD" id="cd10941">
    <property type="entry name" value="CE4_PuuE_HpPgdA_like_2"/>
    <property type="match status" value="1"/>
</dbReference>
<dbReference type="InterPro" id="IPR002509">
    <property type="entry name" value="NODB_dom"/>
</dbReference>
<dbReference type="GO" id="GO:0016810">
    <property type="term" value="F:hydrolase activity, acting on carbon-nitrogen (but not peptide) bonds"/>
    <property type="evidence" value="ECO:0007669"/>
    <property type="project" value="InterPro"/>
</dbReference>
<dbReference type="Pfam" id="PF01522">
    <property type="entry name" value="Polysacc_deac_1"/>
    <property type="match status" value="1"/>
</dbReference>
<dbReference type="InterPro" id="IPR011330">
    <property type="entry name" value="Glyco_hydro/deAcase_b/a-brl"/>
</dbReference>
<dbReference type="PANTHER" id="PTHR47561">
    <property type="entry name" value="POLYSACCHARIDE DEACETYLASE FAMILY PROTEIN (AFU_ORTHOLOGUE AFUA_6G05030)"/>
    <property type="match status" value="1"/>
</dbReference>
<comment type="caution">
    <text evidence="2">The sequence shown here is derived from an EMBL/GenBank/DDBJ whole genome shotgun (WGS) entry which is preliminary data.</text>
</comment>
<sequence length="284" mass="33385">MKNQKENIFLFSVDLEDVRLRVNEGLIYTARVEDLVESYLTFLNNYKSKATFFTVGDIPKYYPNLIKMIVEEGHEIACHSNKHKAVANQTPEEFRDDLLRNMETLYNYGARELIGYRAPTFSITKDVLWAFDILTDLGFKYSSSILPAKNPLYGWEGFGESPKKMNDDLWEIPISLRKSTFLKVPFSGGVYFRFLPYHLIKKSFGHHFNNDLAVTSYFHPYDIDLKQEKFMHPEINNNLIYNQLMYYNRRKVFPRLNEIMNTFNAKIMTYKSYISGLDNNGFVD</sequence>
<dbReference type="SUPFAM" id="SSF88713">
    <property type="entry name" value="Glycoside hydrolase/deacetylase"/>
    <property type="match status" value="1"/>
</dbReference>
<dbReference type="InterPro" id="IPR045235">
    <property type="entry name" value="PuuE_HpPgdA-like"/>
</dbReference>
<dbReference type="Pfam" id="PF11959">
    <property type="entry name" value="DUF3473"/>
    <property type="match status" value="1"/>
</dbReference>
<protein>
    <recommendedName>
        <fullName evidence="1">NodB homology domain-containing protein</fullName>
    </recommendedName>
</protein>
<evidence type="ECO:0000313" key="2">
    <source>
        <dbReference type="EMBL" id="KZS41295.1"/>
    </source>
</evidence>
<gene>
    <name evidence="2" type="ORF">AWE51_23100</name>
</gene>
<dbReference type="AlphaFoldDB" id="A0A163BDY8"/>
<evidence type="ECO:0000313" key="3">
    <source>
        <dbReference type="Proteomes" id="UP000076715"/>
    </source>
</evidence>
<reference evidence="2 3" key="1">
    <citation type="submission" date="2016-01" db="EMBL/GenBank/DDBJ databases">
        <title>The draft genome sequence of Aquimarina sp. RZW4-3-2.</title>
        <authorList>
            <person name="Wang Y."/>
        </authorList>
    </citation>
    <scope>NUCLEOTIDE SEQUENCE [LARGE SCALE GENOMIC DNA]</scope>
    <source>
        <strain evidence="2 3">RZW4-3-2</strain>
    </source>
</reference>
<feature type="domain" description="NodB homology" evidence="1">
    <location>
        <begin position="16"/>
        <end position="284"/>
    </location>
</feature>
<keyword evidence="3" id="KW-1185">Reference proteome</keyword>
<dbReference type="PROSITE" id="PS51677">
    <property type="entry name" value="NODB"/>
    <property type="match status" value="1"/>
</dbReference>
<dbReference type="Proteomes" id="UP000076715">
    <property type="component" value="Unassembled WGS sequence"/>
</dbReference>
<dbReference type="OrthoDB" id="9806342at2"/>
<dbReference type="Gene3D" id="3.20.20.370">
    <property type="entry name" value="Glycoside hydrolase/deacetylase"/>
    <property type="match status" value="1"/>
</dbReference>